<proteinExistence type="predicted"/>
<dbReference type="EMBL" id="CACRSY010000014">
    <property type="protein sequence ID" value="VYT17373.1"/>
    <property type="molecule type" value="Genomic_DNA"/>
</dbReference>
<protein>
    <recommendedName>
        <fullName evidence="2">H repeat-associated protein N-terminal domain-containing protein</fullName>
    </recommendedName>
</protein>
<feature type="domain" description="H repeat-associated protein N-terminal" evidence="2">
    <location>
        <begin position="6"/>
        <end position="50"/>
    </location>
</feature>
<name>A0A6N2UK94_BLAHA</name>
<evidence type="ECO:0000256" key="1">
    <source>
        <dbReference type="SAM" id="Phobius"/>
    </source>
</evidence>
<sequence length="67" mass="7900">MMEMKKYFSDLVDSRDNRGLRHTLVDIVVMSIYAVLCGYTDTENMAFFMKLQIAPIYYYGQSFYFSA</sequence>
<organism evidence="3">
    <name type="scientific">Blautia hansenii</name>
    <name type="common">Ruminococcus hansenii</name>
    <dbReference type="NCBI Taxonomy" id="1322"/>
    <lineage>
        <taxon>Bacteria</taxon>
        <taxon>Bacillati</taxon>
        <taxon>Bacillota</taxon>
        <taxon>Clostridia</taxon>
        <taxon>Lachnospirales</taxon>
        <taxon>Lachnospiraceae</taxon>
        <taxon>Blautia</taxon>
    </lineage>
</organism>
<keyword evidence="1" id="KW-0812">Transmembrane</keyword>
<gene>
    <name evidence="3" type="ORF">BHLFYP23_00454</name>
</gene>
<dbReference type="RefSeq" id="WP_156342481.1">
    <property type="nucleotide sequence ID" value="NZ_CACRSY010000014.1"/>
</dbReference>
<keyword evidence="1" id="KW-0472">Membrane</keyword>
<feature type="transmembrane region" description="Helical" evidence="1">
    <location>
        <begin position="20"/>
        <end position="40"/>
    </location>
</feature>
<evidence type="ECO:0000259" key="2">
    <source>
        <dbReference type="Pfam" id="PF13808"/>
    </source>
</evidence>
<dbReference type="Pfam" id="PF13808">
    <property type="entry name" value="DDE_Tnp_1_assoc"/>
    <property type="match status" value="1"/>
</dbReference>
<keyword evidence="1" id="KW-1133">Transmembrane helix</keyword>
<reference evidence="3" key="1">
    <citation type="submission" date="2019-11" db="EMBL/GenBank/DDBJ databases">
        <authorList>
            <person name="Feng L."/>
        </authorList>
    </citation>
    <scope>NUCLEOTIDE SEQUENCE</scope>
    <source>
        <strain evidence="3">BhanseniiLFYP23</strain>
    </source>
</reference>
<dbReference type="AlphaFoldDB" id="A0A6N2UK94"/>
<accession>A0A6N2UK94</accession>
<evidence type="ECO:0000313" key="3">
    <source>
        <dbReference type="EMBL" id="VYT17373.1"/>
    </source>
</evidence>
<dbReference type="InterPro" id="IPR032806">
    <property type="entry name" value="YbfD_N"/>
</dbReference>